<organism evidence="1 2">
    <name type="scientific">Cryptotermes secundus</name>
    <dbReference type="NCBI Taxonomy" id="105785"/>
    <lineage>
        <taxon>Eukaryota</taxon>
        <taxon>Metazoa</taxon>
        <taxon>Ecdysozoa</taxon>
        <taxon>Arthropoda</taxon>
        <taxon>Hexapoda</taxon>
        <taxon>Insecta</taxon>
        <taxon>Pterygota</taxon>
        <taxon>Neoptera</taxon>
        <taxon>Polyneoptera</taxon>
        <taxon>Dictyoptera</taxon>
        <taxon>Blattodea</taxon>
        <taxon>Blattoidea</taxon>
        <taxon>Termitoidae</taxon>
        <taxon>Kalotermitidae</taxon>
        <taxon>Cryptotermitinae</taxon>
        <taxon>Cryptotermes</taxon>
    </lineage>
</organism>
<evidence type="ECO:0000313" key="1">
    <source>
        <dbReference type="EMBL" id="PNF15284.1"/>
    </source>
</evidence>
<dbReference type="EMBL" id="NEVH01025635">
    <property type="protein sequence ID" value="PNF15284.1"/>
    <property type="molecule type" value="Genomic_DNA"/>
</dbReference>
<dbReference type="InParanoid" id="A0A2J7PG36"/>
<sequence>MEILYNIQNCPLPATIFNGTLLSFNMDFDINYRIHYHIYGQYKCESYVQKLKDAKLKNG</sequence>
<comment type="caution">
    <text evidence="1">The sequence shown here is derived from an EMBL/GenBank/DDBJ whole genome shotgun (WGS) entry which is preliminary data.</text>
</comment>
<accession>A0A2J7PG36</accession>
<dbReference type="AlphaFoldDB" id="A0A2J7PG36"/>
<name>A0A2J7PG36_9NEOP</name>
<gene>
    <name evidence="1" type="ORF">B7P43_G00976</name>
</gene>
<keyword evidence="2" id="KW-1185">Reference proteome</keyword>
<protein>
    <submittedName>
        <fullName evidence="1">Uncharacterized protein</fullName>
    </submittedName>
</protein>
<proteinExistence type="predicted"/>
<dbReference type="Proteomes" id="UP000235965">
    <property type="component" value="Unassembled WGS sequence"/>
</dbReference>
<evidence type="ECO:0000313" key="2">
    <source>
        <dbReference type="Proteomes" id="UP000235965"/>
    </source>
</evidence>
<reference evidence="1 2" key="1">
    <citation type="submission" date="2017-12" db="EMBL/GenBank/DDBJ databases">
        <title>Hemimetabolous genomes reveal molecular basis of termite eusociality.</title>
        <authorList>
            <person name="Harrison M.C."/>
            <person name="Jongepier E."/>
            <person name="Robertson H.M."/>
            <person name="Arning N."/>
            <person name="Bitard-Feildel T."/>
            <person name="Chao H."/>
            <person name="Childers C.P."/>
            <person name="Dinh H."/>
            <person name="Doddapaneni H."/>
            <person name="Dugan S."/>
            <person name="Gowin J."/>
            <person name="Greiner C."/>
            <person name="Han Y."/>
            <person name="Hu H."/>
            <person name="Hughes D.S.T."/>
            <person name="Huylmans A.-K."/>
            <person name="Kemena C."/>
            <person name="Kremer L.P.M."/>
            <person name="Lee S.L."/>
            <person name="Lopez-Ezquerra A."/>
            <person name="Mallet L."/>
            <person name="Monroy-Kuhn J.M."/>
            <person name="Moser A."/>
            <person name="Murali S.C."/>
            <person name="Muzny D.M."/>
            <person name="Otani S."/>
            <person name="Piulachs M.-D."/>
            <person name="Poelchau M."/>
            <person name="Qu J."/>
            <person name="Schaub F."/>
            <person name="Wada-Katsumata A."/>
            <person name="Worley K.C."/>
            <person name="Xie Q."/>
            <person name="Ylla G."/>
            <person name="Poulsen M."/>
            <person name="Gibbs R.A."/>
            <person name="Schal C."/>
            <person name="Richards S."/>
            <person name="Belles X."/>
            <person name="Korb J."/>
            <person name="Bornberg-Bauer E."/>
        </authorList>
    </citation>
    <scope>NUCLEOTIDE SEQUENCE [LARGE SCALE GENOMIC DNA]</scope>
    <source>
        <tissue evidence="1">Whole body</tissue>
    </source>
</reference>